<dbReference type="STRING" id="906968.Trebr_1153"/>
<dbReference type="OrthoDB" id="350329at2"/>
<dbReference type="EMBL" id="CP002696">
    <property type="protein sequence ID" value="AEE16581.1"/>
    <property type="molecule type" value="Genomic_DNA"/>
</dbReference>
<dbReference type="eggNOG" id="COG0470">
    <property type="taxonomic scope" value="Bacteria"/>
</dbReference>
<dbReference type="Proteomes" id="UP000006546">
    <property type="component" value="Chromosome"/>
</dbReference>
<dbReference type="RefSeq" id="WP_013758288.1">
    <property type="nucleotide sequence ID" value="NC_015500.1"/>
</dbReference>
<dbReference type="HOGENOM" id="CLU_052177_0_0_12"/>
<organism evidence="1 2">
    <name type="scientific">Treponema brennaborense (strain DSM 12168 / CIP 105900 / DD5/3)</name>
    <dbReference type="NCBI Taxonomy" id="906968"/>
    <lineage>
        <taxon>Bacteria</taxon>
        <taxon>Pseudomonadati</taxon>
        <taxon>Spirochaetota</taxon>
        <taxon>Spirochaetia</taxon>
        <taxon>Spirochaetales</taxon>
        <taxon>Treponemataceae</taxon>
        <taxon>Treponema</taxon>
    </lineage>
</organism>
<evidence type="ECO:0000313" key="2">
    <source>
        <dbReference type="Proteomes" id="UP000006546"/>
    </source>
</evidence>
<dbReference type="Gene3D" id="3.40.50.300">
    <property type="entry name" value="P-loop containing nucleotide triphosphate hydrolases"/>
    <property type="match status" value="2"/>
</dbReference>
<dbReference type="AlphaFoldDB" id="F4LKY4"/>
<dbReference type="KEGG" id="tbe:Trebr_1153"/>
<keyword evidence="2" id="KW-1185">Reference proteome</keyword>
<dbReference type="PANTHER" id="PTHR11669:SF8">
    <property type="entry name" value="DNA POLYMERASE III SUBUNIT DELTA"/>
    <property type="match status" value="1"/>
</dbReference>
<evidence type="ECO:0000313" key="1">
    <source>
        <dbReference type="EMBL" id="AEE16581.1"/>
    </source>
</evidence>
<protein>
    <submittedName>
        <fullName evidence="1">DNA polymerase III domain-containing protein</fullName>
    </submittedName>
</protein>
<sequence length="417" mass="45003">MFDNLLFQTAGGLLAEDIQRDTLPHAVLFSGPASSGKLTCALELARVLSCTGTPKGNWQCGCASCLRHKALVDTSLLIAGPRDCTLEIAAAAKALLEACAARAPYAGAVRYLFVRSVRKLTLRFSQVLWEDDDKVSKIAPVTSSIDELLEELDPARPLPDAETLEKTCAAIRSQCVKLESSFMYDSIPVAQMRRASVWARYRTGTGKKVLIVENADRMQESVRNAMLKILEEPPEDTVFILTTSRRGAVMPTILSRVRTYAFVDRTPAQQTEVVKRVFHGAIADGDSATVGSYLQTFLPVAPETASSAGRDFFRTVCAGVLPDIESVVKTCGNFEPRLLLTVFLNGIAGALQKSVSADGLSPENRVRHAAFAAECTAALRECANHITVYNQSASAALELLSADVSLLCRKFGGGLIV</sequence>
<gene>
    <name evidence="1" type="ordered locus">Trebr_1153</name>
</gene>
<dbReference type="GO" id="GO:0006261">
    <property type="term" value="P:DNA-templated DNA replication"/>
    <property type="evidence" value="ECO:0007669"/>
    <property type="project" value="TreeGrafter"/>
</dbReference>
<dbReference type="SUPFAM" id="SSF52540">
    <property type="entry name" value="P-loop containing nucleoside triphosphate hydrolases"/>
    <property type="match status" value="1"/>
</dbReference>
<dbReference type="Pfam" id="PF13177">
    <property type="entry name" value="DNA_pol3_delta2"/>
    <property type="match status" value="2"/>
</dbReference>
<accession>F4LKY4</accession>
<dbReference type="InterPro" id="IPR027417">
    <property type="entry name" value="P-loop_NTPase"/>
</dbReference>
<dbReference type="eggNOG" id="COG2812">
    <property type="taxonomic scope" value="Bacteria"/>
</dbReference>
<dbReference type="InterPro" id="IPR050238">
    <property type="entry name" value="DNA_Rep/Repair_Clamp_Loader"/>
</dbReference>
<dbReference type="PANTHER" id="PTHR11669">
    <property type="entry name" value="REPLICATION FACTOR C / DNA POLYMERASE III GAMMA-TAU SUBUNIT"/>
    <property type="match status" value="1"/>
</dbReference>
<reference evidence="2" key="1">
    <citation type="submission" date="2011-04" db="EMBL/GenBank/DDBJ databases">
        <title>The complete genome of Treponema brennaborense DSM 12168.</title>
        <authorList>
            <person name="Lucas S."/>
            <person name="Han J."/>
            <person name="Lapidus A."/>
            <person name="Bruce D."/>
            <person name="Goodwin L."/>
            <person name="Pitluck S."/>
            <person name="Peters L."/>
            <person name="Kyrpides N."/>
            <person name="Mavromatis K."/>
            <person name="Ivanova N."/>
            <person name="Mikhailova N."/>
            <person name="Pagani I."/>
            <person name="Teshima H."/>
            <person name="Detter J.C."/>
            <person name="Tapia R."/>
            <person name="Han C."/>
            <person name="Land M."/>
            <person name="Hauser L."/>
            <person name="Markowitz V."/>
            <person name="Cheng J.-F."/>
            <person name="Hugenholtz P."/>
            <person name="Woyke T."/>
            <person name="Wu D."/>
            <person name="Gronow S."/>
            <person name="Wellnitz S."/>
            <person name="Brambilla E."/>
            <person name="Klenk H.-P."/>
            <person name="Eisen J.A."/>
        </authorList>
    </citation>
    <scope>NUCLEOTIDE SEQUENCE [LARGE SCALE GENOMIC DNA]</scope>
    <source>
        <strain evidence="2">DSM 12168 / CIP 105900 / DD5/3</strain>
    </source>
</reference>
<proteinExistence type="predicted"/>
<name>F4LKY4_TREBD</name>